<dbReference type="EMBL" id="BAAASJ010000043">
    <property type="protein sequence ID" value="GAA2641693.1"/>
    <property type="molecule type" value="Genomic_DNA"/>
</dbReference>
<organism evidence="2 3">
    <name type="scientific">Streptomyces vastus</name>
    <dbReference type="NCBI Taxonomy" id="285451"/>
    <lineage>
        <taxon>Bacteria</taxon>
        <taxon>Bacillati</taxon>
        <taxon>Actinomycetota</taxon>
        <taxon>Actinomycetes</taxon>
        <taxon>Kitasatosporales</taxon>
        <taxon>Streptomycetaceae</taxon>
        <taxon>Streptomyces</taxon>
    </lineage>
</organism>
<comment type="caution">
    <text evidence="2">The sequence shown here is derived from an EMBL/GenBank/DDBJ whole genome shotgun (WGS) entry which is preliminary data.</text>
</comment>
<evidence type="ECO:0008006" key="4">
    <source>
        <dbReference type="Google" id="ProtNLM"/>
    </source>
</evidence>
<feature type="region of interest" description="Disordered" evidence="1">
    <location>
        <begin position="30"/>
        <end position="73"/>
    </location>
</feature>
<feature type="compositionally biased region" description="Polar residues" evidence="1">
    <location>
        <begin position="34"/>
        <end position="45"/>
    </location>
</feature>
<evidence type="ECO:0000256" key="1">
    <source>
        <dbReference type="SAM" id="MobiDB-lite"/>
    </source>
</evidence>
<accession>A0ABP6DCQ8</accession>
<sequence>MGMDPVRRLRFRFPWRGGHGVFVPSSGVLPASASPKSVPTVSSATVGHLPRTRPDPHTQRAHRYGTLRVLSSP</sequence>
<reference evidence="3" key="1">
    <citation type="journal article" date="2019" name="Int. J. Syst. Evol. Microbiol.">
        <title>The Global Catalogue of Microorganisms (GCM) 10K type strain sequencing project: providing services to taxonomists for standard genome sequencing and annotation.</title>
        <authorList>
            <consortium name="The Broad Institute Genomics Platform"/>
            <consortium name="The Broad Institute Genome Sequencing Center for Infectious Disease"/>
            <person name="Wu L."/>
            <person name="Ma J."/>
        </authorList>
    </citation>
    <scope>NUCLEOTIDE SEQUENCE [LARGE SCALE GENOMIC DNA]</scope>
    <source>
        <strain evidence="3">JCM 4524</strain>
    </source>
</reference>
<protein>
    <recommendedName>
        <fullName evidence="4">DUF4236 domain-containing protein</fullName>
    </recommendedName>
</protein>
<evidence type="ECO:0000313" key="2">
    <source>
        <dbReference type="EMBL" id="GAA2641693.1"/>
    </source>
</evidence>
<gene>
    <name evidence="2" type="ORF">GCM10010307_43430</name>
</gene>
<evidence type="ECO:0000313" key="3">
    <source>
        <dbReference type="Proteomes" id="UP001500151"/>
    </source>
</evidence>
<name>A0ABP6DCQ8_9ACTN</name>
<keyword evidence="3" id="KW-1185">Reference proteome</keyword>
<proteinExistence type="predicted"/>
<dbReference type="Proteomes" id="UP001500151">
    <property type="component" value="Unassembled WGS sequence"/>
</dbReference>